<proteinExistence type="predicted"/>
<keyword evidence="3" id="KW-1185">Reference proteome</keyword>
<feature type="non-terminal residue" evidence="2">
    <location>
        <position position="125"/>
    </location>
</feature>
<comment type="caution">
    <text evidence="2">The sequence shown here is derived from an EMBL/GenBank/DDBJ whole genome shotgun (WGS) entry which is preliminary data.</text>
</comment>
<dbReference type="AlphaFoldDB" id="A0A5N8WIS3"/>
<dbReference type="EMBL" id="VJZE01000591">
    <property type="protein sequence ID" value="MPY46165.1"/>
    <property type="molecule type" value="Genomic_DNA"/>
</dbReference>
<reference evidence="2 3" key="1">
    <citation type="submission" date="2019-07" db="EMBL/GenBank/DDBJ databases">
        <title>New species of Amycolatopsis and Streptomyces.</title>
        <authorList>
            <person name="Duangmal K."/>
            <person name="Teo W.F.A."/>
            <person name="Lipun K."/>
        </authorList>
    </citation>
    <scope>NUCLEOTIDE SEQUENCE [LARGE SCALE GENOMIC DNA]</scope>
    <source>
        <strain evidence="2 3">TISTR 2346</strain>
    </source>
</reference>
<sequence>MTAFHSAFVHPDQSVTYCGEVDQAHVEEARAIAAVEGTPRFVVEHPRRPGSVFVLREDGDLDWYEPVDAAPFEIRRPDPAARPPAADDDQPGSDAGTAGSDAGTQGSDAGTPGTDVRTLGTDART</sequence>
<evidence type="ECO:0000313" key="3">
    <source>
        <dbReference type="Proteomes" id="UP000326979"/>
    </source>
</evidence>
<accession>A0A5N8WIS3</accession>
<feature type="compositionally biased region" description="Low complexity" evidence="1">
    <location>
        <begin position="92"/>
        <end position="107"/>
    </location>
</feature>
<organism evidence="2 3">
    <name type="scientific">Streptomyces phyllanthi</name>
    <dbReference type="NCBI Taxonomy" id="1803180"/>
    <lineage>
        <taxon>Bacteria</taxon>
        <taxon>Bacillati</taxon>
        <taxon>Actinomycetota</taxon>
        <taxon>Actinomycetes</taxon>
        <taxon>Kitasatosporales</taxon>
        <taxon>Streptomycetaceae</taxon>
        <taxon>Streptomyces</taxon>
    </lineage>
</organism>
<feature type="region of interest" description="Disordered" evidence="1">
    <location>
        <begin position="68"/>
        <end position="125"/>
    </location>
</feature>
<evidence type="ECO:0000313" key="2">
    <source>
        <dbReference type="EMBL" id="MPY46165.1"/>
    </source>
</evidence>
<dbReference type="Proteomes" id="UP000326979">
    <property type="component" value="Unassembled WGS sequence"/>
</dbReference>
<gene>
    <name evidence="2" type="ORF">FNH04_41560</name>
</gene>
<name>A0A5N8WIS3_9ACTN</name>
<protein>
    <submittedName>
        <fullName evidence="2">Uncharacterized protein</fullName>
    </submittedName>
</protein>
<evidence type="ECO:0000256" key="1">
    <source>
        <dbReference type="SAM" id="MobiDB-lite"/>
    </source>
</evidence>